<name>A0A4R1RK24_HYDET</name>
<keyword evidence="1" id="KW-0285">Flavoprotein</keyword>
<dbReference type="OrthoDB" id="3789967at2"/>
<dbReference type="InterPro" id="IPR051796">
    <property type="entry name" value="ISF_SsuE-like"/>
</dbReference>
<dbReference type="EMBL" id="SLUN01000015">
    <property type="protein sequence ID" value="TCL66525.1"/>
    <property type="molecule type" value="Genomic_DNA"/>
</dbReference>
<keyword evidence="6" id="KW-1185">Reference proteome</keyword>
<dbReference type="PANTHER" id="PTHR43278">
    <property type="entry name" value="NAD(P)H-DEPENDENT FMN-CONTAINING OXIDOREDUCTASE YWQN-RELATED"/>
    <property type="match status" value="1"/>
</dbReference>
<evidence type="ECO:0000256" key="1">
    <source>
        <dbReference type="ARBA" id="ARBA00022630"/>
    </source>
</evidence>
<evidence type="ECO:0000256" key="3">
    <source>
        <dbReference type="SAM" id="MobiDB-lite"/>
    </source>
</evidence>
<dbReference type="PANTHER" id="PTHR43278:SF2">
    <property type="entry name" value="IRON-SULFUR FLAVOPROTEIN"/>
    <property type="match status" value="1"/>
</dbReference>
<sequence>MEPKRIVVLLGSPRKRETFQAVQQFERALRVAYRPELDFEYVWLRDFRIEPCAGCFACLSKGEEFCPRQDDRDLLLVKLYRADGVVFATPNYALQVTALMKNFLDRLAFVFHRPRFFGKTFIAIVTQGVFGGSGVVRYLTKLARMWGFQAAQGVCINTIAPRTPAEDAVLRRKLGRAAVRFARWLRRPGPARPSYFMLTLFRLIRASYRAVPDPASRDRRYFQEHGWFETEYFYPAPLSPGQRIVGALVDWMAARLAKRRSAELDRRAGESETAAGERRRRGGS</sequence>
<feature type="domain" description="NADPH-dependent FMN reductase-like" evidence="4">
    <location>
        <begin position="5"/>
        <end position="151"/>
    </location>
</feature>
<feature type="compositionally biased region" description="Basic and acidic residues" evidence="3">
    <location>
        <begin position="261"/>
        <end position="270"/>
    </location>
</feature>
<accession>A0A4R1RK24</accession>
<gene>
    <name evidence="5" type="ORF">EDC14_101568</name>
</gene>
<reference evidence="5 6" key="1">
    <citation type="submission" date="2019-03" db="EMBL/GenBank/DDBJ databases">
        <title>Genomic Encyclopedia of Type Strains, Phase IV (KMG-IV): sequencing the most valuable type-strain genomes for metagenomic binning, comparative biology and taxonomic classification.</title>
        <authorList>
            <person name="Goeker M."/>
        </authorList>
    </citation>
    <scope>NUCLEOTIDE SEQUENCE [LARGE SCALE GENOMIC DNA]</scope>
    <source>
        <strain evidence="5 6">LX-B</strain>
    </source>
</reference>
<dbReference type="Gene3D" id="3.40.50.360">
    <property type="match status" value="1"/>
</dbReference>
<evidence type="ECO:0000313" key="6">
    <source>
        <dbReference type="Proteomes" id="UP000295008"/>
    </source>
</evidence>
<evidence type="ECO:0000259" key="4">
    <source>
        <dbReference type="Pfam" id="PF03358"/>
    </source>
</evidence>
<proteinExistence type="predicted"/>
<dbReference type="InterPro" id="IPR005025">
    <property type="entry name" value="FMN_Rdtase-like_dom"/>
</dbReference>
<dbReference type="GO" id="GO:0016491">
    <property type="term" value="F:oxidoreductase activity"/>
    <property type="evidence" value="ECO:0007669"/>
    <property type="project" value="InterPro"/>
</dbReference>
<dbReference type="SUPFAM" id="SSF52218">
    <property type="entry name" value="Flavoproteins"/>
    <property type="match status" value="1"/>
</dbReference>
<comment type="caution">
    <text evidence="5">The sequence shown here is derived from an EMBL/GenBank/DDBJ whole genome shotgun (WGS) entry which is preliminary data.</text>
</comment>
<keyword evidence="2" id="KW-0288">FMN</keyword>
<feature type="region of interest" description="Disordered" evidence="3">
    <location>
        <begin position="261"/>
        <end position="284"/>
    </location>
</feature>
<dbReference type="Pfam" id="PF03358">
    <property type="entry name" value="FMN_red"/>
    <property type="match status" value="1"/>
</dbReference>
<dbReference type="InterPro" id="IPR029039">
    <property type="entry name" value="Flavoprotein-like_sf"/>
</dbReference>
<organism evidence="5 6">
    <name type="scientific">Hydrogenispora ethanolica</name>
    <dbReference type="NCBI Taxonomy" id="1082276"/>
    <lineage>
        <taxon>Bacteria</taxon>
        <taxon>Bacillati</taxon>
        <taxon>Bacillota</taxon>
        <taxon>Hydrogenispora</taxon>
    </lineage>
</organism>
<dbReference type="Proteomes" id="UP000295008">
    <property type="component" value="Unassembled WGS sequence"/>
</dbReference>
<dbReference type="AlphaFoldDB" id="A0A4R1RK24"/>
<protein>
    <submittedName>
        <fullName evidence="5">NADPH-dependent FMN reductase</fullName>
    </submittedName>
</protein>
<dbReference type="RefSeq" id="WP_132014764.1">
    <property type="nucleotide sequence ID" value="NZ_SLUN01000015.1"/>
</dbReference>
<evidence type="ECO:0000313" key="5">
    <source>
        <dbReference type="EMBL" id="TCL66525.1"/>
    </source>
</evidence>
<evidence type="ECO:0000256" key="2">
    <source>
        <dbReference type="ARBA" id="ARBA00022643"/>
    </source>
</evidence>